<name>A0ABS6KJS8_9MYCO</name>
<dbReference type="InterPro" id="IPR018929">
    <property type="entry name" value="DUF2510"/>
</dbReference>
<evidence type="ECO:0000313" key="4">
    <source>
        <dbReference type="EMBL" id="MBU9763845.1"/>
    </source>
</evidence>
<feature type="region of interest" description="Disordered" evidence="1">
    <location>
        <begin position="74"/>
        <end position="109"/>
    </location>
</feature>
<dbReference type="Pfam" id="PF10708">
    <property type="entry name" value="DUF2510"/>
    <property type="match status" value="1"/>
</dbReference>
<sequence>MTQPIAGWYPDPSDPGRQRYFDGKVWTEHYAPVGLPTPAVGQPKPGMSRGKKIGLGVGAGFLALVAIGSLGDSEKSAETKSGSTSPIASLSEPSTSTAKPVADADVPAPAGASVRDGKFEFQVLGVERGVTQIADAFSPEIAKGEFFIVKLRVTNIGDQARSFSATSQKLLINGNEYAATSIMDNGWMEDINPGLGIDTQAVFDIPPGATPSAIECHDSMFSGGALLALS</sequence>
<feature type="compositionally biased region" description="Low complexity" evidence="1">
    <location>
        <begin position="98"/>
        <end position="109"/>
    </location>
</feature>
<feature type="compositionally biased region" description="Polar residues" evidence="1">
    <location>
        <begin position="79"/>
        <end position="97"/>
    </location>
</feature>
<feature type="domain" description="DUF2510" evidence="2">
    <location>
        <begin position="6"/>
        <end position="38"/>
    </location>
</feature>
<comment type="caution">
    <text evidence="4">The sequence shown here is derived from an EMBL/GenBank/DDBJ whole genome shotgun (WGS) entry which is preliminary data.</text>
</comment>
<evidence type="ECO:0000259" key="3">
    <source>
        <dbReference type="Pfam" id="PF11611"/>
    </source>
</evidence>
<feature type="domain" description="DUF4352" evidence="3">
    <location>
        <begin position="111"/>
        <end position="224"/>
    </location>
</feature>
<dbReference type="EMBL" id="VOMB01000010">
    <property type="protein sequence ID" value="MBU9763845.1"/>
    <property type="molecule type" value="Genomic_DNA"/>
</dbReference>
<keyword evidence="5" id="KW-1185">Reference proteome</keyword>
<protein>
    <submittedName>
        <fullName evidence="4">DUF4352 domain-containing protein</fullName>
    </submittedName>
</protein>
<feature type="region of interest" description="Disordered" evidence="1">
    <location>
        <begin position="1"/>
        <end position="20"/>
    </location>
</feature>
<accession>A0ABS6KJS8</accession>
<evidence type="ECO:0000259" key="2">
    <source>
        <dbReference type="Pfam" id="PF10708"/>
    </source>
</evidence>
<gene>
    <name evidence="4" type="ORF">FR943_08315</name>
</gene>
<reference evidence="4 5" key="1">
    <citation type="journal article" date="2021" name="Sci. Rep.">
        <title>Phenotypic and genomic hallmarks of a novel, potentially pathogenic rapidly growing Mycobacterium species related to the Mycobacterium fortuitum complex.</title>
        <authorList>
            <person name="Gharbi R."/>
            <person name="Khanna V."/>
            <person name="Frigui W."/>
            <person name="Mhenni B."/>
            <person name="Brosch R."/>
            <person name="Mardassi H."/>
        </authorList>
    </citation>
    <scope>NUCLEOTIDE SEQUENCE [LARGE SCALE GENOMIC DNA]</scope>
    <source>
        <strain evidence="4 5">TNTM28</strain>
    </source>
</reference>
<dbReference type="Proteomes" id="UP000812982">
    <property type="component" value="Unassembled WGS sequence"/>
</dbReference>
<evidence type="ECO:0000256" key="1">
    <source>
        <dbReference type="SAM" id="MobiDB-lite"/>
    </source>
</evidence>
<proteinExistence type="predicted"/>
<evidence type="ECO:0000313" key="5">
    <source>
        <dbReference type="Proteomes" id="UP000812982"/>
    </source>
</evidence>
<organism evidence="4 5">
    <name type="scientific">[Mycobacterium] fortunisiensis</name>
    <dbReference type="NCBI Taxonomy" id="2600579"/>
    <lineage>
        <taxon>Bacteria</taxon>
        <taxon>Bacillati</taxon>
        <taxon>Actinomycetota</taxon>
        <taxon>Actinomycetes</taxon>
        <taxon>Mycobacteriales</taxon>
        <taxon>Mycobacteriaceae</taxon>
        <taxon>Mycolicibacterium</taxon>
    </lineage>
</organism>
<dbReference type="Pfam" id="PF11611">
    <property type="entry name" value="DUF4352"/>
    <property type="match status" value="1"/>
</dbReference>
<dbReference type="InterPro" id="IPR029051">
    <property type="entry name" value="DUF4352"/>
</dbReference>